<name>A0A7D9H2K8_DEKBR</name>
<sequence length="305" mass="34912">MRTFEHIVGLFILLVNLVCAQDLPDFYSKSKHIAELTPRTFDDVVMGTNHTTVVEFYAPWCKYCQLFRNKYKKASKIASDFVQFGAVDCNKEYNKQLCAKYKIRAFPSVLIFRAPKFTGKPSQDRHSSEEYKDAREVGPLVEVLKGRVKNYAKRVNTRKLDSFLDVSTAKHNRSLLLTQKSTLSPLFKSLSIDFLGSLDLAHMDINREGAREALKKNIPELPEDFQAPILLAISKEEGIKIYEGDMRKKMEISKFLEHYGQPQDGPLSVRGKALRAIIRGKAKSFKQYFKMKKMAAKASLKKDEL</sequence>
<keyword evidence="1" id="KW-0732">Signal</keyword>
<evidence type="ECO:0000256" key="1">
    <source>
        <dbReference type="SAM" id="SignalP"/>
    </source>
</evidence>
<dbReference type="EMBL" id="CABFWN010000006">
    <property type="protein sequence ID" value="VUG19900.1"/>
    <property type="molecule type" value="Genomic_DNA"/>
</dbReference>
<feature type="domain" description="Thioredoxin" evidence="2">
    <location>
        <begin position="17"/>
        <end position="149"/>
    </location>
</feature>
<dbReference type="PANTHER" id="PTHR45815:SF3">
    <property type="entry name" value="PROTEIN DISULFIDE-ISOMERASE A6"/>
    <property type="match status" value="1"/>
</dbReference>
<dbReference type="AlphaFoldDB" id="A0A7D9H2K8"/>
<evidence type="ECO:0000259" key="2">
    <source>
        <dbReference type="PROSITE" id="PS51352"/>
    </source>
</evidence>
<dbReference type="GO" id="GO:0034976">
    <property type="term" value="P:response to endoplasmic reticulum stress"/>
    <property type="evidence" value="ECO:0007669"/>
    <property type="project" value="TreeGrafter"/>
</dbReference>
<dbReference type="GO" id="GO:0005788">
    <property type="term" value="C:endoplasmic reticulum lumen"/>
    <property type="evidence" value="ECO:0007669"/>
    <property type="project" value="TreeGrafter"/>
</dbReference>
<dbReference type="Proteomes" id="UP000478008">
    <property type="component" value="Unassembled WGS sequence"/>
</dbReference>
<accession>A0A7D9H2K8</accession>
<dbReference type="PROSITE" id="PS51352">
    <property type="entry name" value="THIOREDOXIN_2"/>
    <property type="match status" value="1"/>
</dbReference>
<feature type="signal peptide" evidence="1">
    <location>
        <begin position="1"/>
        <end position="20"/>
    </location>
</feature>
<dbReference type="Gene3D" id="3.40.30.10">
    <property type="entry name" value="Glutaredoxin"/>
    <property type="match status" value="2"/>
</dbReference>
<dbReference type="PANTHER" id="PTHR45815">
    <property type="entry name" value="PROTEIN DISULFIDE-ISOMERASE A6"/>
    <property type="match status" value="1"/>
</dbReference>
<feature type="chain" id="PRO_5028863925" evidence="1">
    <location>
        <begin position="21"/>
        <end position="305"/>
    </location>
</feature>
<dbReference type="SUPFAM" id="SSF52833">
    <property type="entry name" value="Thioredoxin-like"/>
    <property type="match status" value="1"/>
</dbReference>
<organism evidence="3 4">
    <name type="scientific">Dekkera bruxellensis</name>
    <name type="common">Brettanomyces custersii</name>
    <dbReference type="NCBI Taxonomy" id="5007"/>
    <lineage>
        <taxon>Eukaryota</taxon>
        <taxon>Fungi</taxon>
        <taxon>Dikarya</taxon>
        <taxon>Ascomycota</taxon>
        <taxon>Saccharomycotina</taxon>
        <taxon>Pichiomycetes</taxon>
        <taxon>Pichiales</taxon>
        <taxon>Pichiaceae</taxon>
        <taxon>Brettanomyces</taxon>
    </lineage>
</organism>
<reference evidence="3 4" key="1">
    <citation type="submission" date="2019-07" db="EMBL/GenBank/DDBJ databases">
        <authorList>
            <person name="Friedrich A."/>
            <person name="Schacherer J."/>
        </authorList>
    </citation>
    <scope>NUCLEOTIDE SEQUENCE [LARGE SCALE GENOMIC DNA]</scope>
</reference>
<gene>
    <name evidence="3" type="primary">MPD1</name>
    <name evidence="3" type="ORF">DEBR0S6_02806G</name>
</gene>
<proteinExistence type="predicted"/>
<dbReference type="GO" id="GO:0015035">
    <property type="term" value="F:protein-disulfide reductase activity"/>
    <property type="evidence" value="ECO:0007669"/>
    <property type="project" value="TreeGrafter"/>
</dbReference>
<dbReference type="InterPro" id="IPR013766">
    <property type="entry name" value="Thioredoxin_domain"/>
</dbReference>
<dbReference type="InterPro" id="IPR036249">
    <property type="entry name" value="Thioredoxin-like_sf"/>
</dbReference>
<dbReference type="Pfam" id="PF00085">
    <property type="entry name" value="Thioredoxin"/>
    <property type="match status" value="1"/>
</dbReference>
<keyword evidence="4" id="KW-1185">Reference proteome</keyword>
<evidence type="ECO:0000313" key="4">
    <source>
        <dbReference type="Proteomes" id="UP000478008"/>
    </source>
</evidence>
<protein>
    <submittedName>
        <fullName evidence="3">DEBR0S6_02806g1_1</fullName>
    </submittedName>
</protein>
<evidence type="ECO:0000313" key="3">
    <source>
        <dbReference type="EMBL" id="VUG19900.1"/>
    </source>
</evidence>